<proteinExistence type="predicted"/>
<comment type="caution">
    <text evidence="2">The sequence shown here is derived from an EMBL/GenBank/DDBJ whole genome shotgun (WGS) entry which is preliminary data.</text>
</comment>
<feature type="transmembrane region" description="Helical" evidence="1">
    <location>
        <begin position="141"/>
        <end position="162"/>
    </location>
</feature>
<organism evidence="2 3">
    <name type="scientific">Candidatus Mediterraneibacter stercorigallinarum</name>
    <dbReference type="NCBI Taxonomy" id="2838686"/>
    <lineage>
        <taxon>Bacteria</taxon>
        <taxon>Bacillati</taxon>
        <taxon>Bacillota</taxon>
        <taxon>Clostridia</taxon>
        <taxon>Lachnospirales</taxon>
        <taxon>Lachnospiraceae</taxon>
        <taxon>Mediterraneibacter</taxon>
    </lineage>
</organism>
<name>A0A9D2D8D8_9FIRM</name>
<keyword evidence="1" id="KW-0472">Membrane</keyword>
<sequence length="172" mass="18856">MDGGNMKYVKYYLAAGLIFTSVLGTLSHFFYDWSGQNAFIALFSPVSESTWEHMKLVFFPLLFWSLFAPSKVTDALPALRSALLAGGLAGTWSIPVLFYTYSGILGRNIAFIDIAIFYIAVLISFGLAWKLHASARVEDAGLFIGILTIIMVLAFFLFTFSAPRGGLFAVPG</sequence>
<gene>
    <name evidence="2" type="ORF">H9817_00125</name>
</gene>
<keyword evidence="1" id="KW-1133">Transmembrane helix</keyword>
<dbReference type="AlphaFoldDB" id="A0A9D2D8D8"/>
<dbReference type="Pfam" id="PF20122">
    <property type="entry name" value="DUF6512"/>
    <property type="match status" value="1"/>
</dbReference>
<protein>
    <submittedName>
        <fullName evidence="2">Uncharacterized protein</fullName>
    </submittedName>
</protein>
<feature type="transmembrane region" description="Helical" evidence="1">
    <location>
        <begin position="12"/>
        <end position="31"/>
    </location>
</feature>
<dbReference type="InterPro" id="IPR045407">
    <property type="entry name" value="DUF6512"/>
</dbReference>
<evidence type="ECO:0000256" key="1">
    <source>
        <dbReference type="SAM" id="Phobius"/>
    </source>
</evidence>
<dbReference type="EMBL" id="DXCD01000002">
    <property type="protein sequence ID" value="HIZ12322.1"/>
    <property type="molecule type" value="Genomic_DNA"/>
</dbReference>
<keyword evidence="1" id="KW-0812">Transmembrane</keyword>
<evidence type="ECO:0000313" key="3">
    <source>
        <dbReference type="Proteomes" id="UP000824017"/>
    </source>
</evidence>
<reference evidence="2" key="1">
    <citation type="journal article" date="2021" name="PeerJ">
        <title>Extensive microbial diversity within the chicken gut microbiome revealed by metagenomics and culture.</title>
        <authorList>
            <person name="Gilroy R."/>
            <person name="Ravi A."/>
            <person name="Getino M."/>
            <person name="Pursley I."/>
            <person name="Horton D.L."/>
            <person name="Alikhan N.F."/>
            <person name="Baker D."/>
            <person name="Gharbi K."/>
            <person name="Hall N."/>
            <person name="Watson M."/>
            <person name="Adriaenssens E.M."/>
            <person name="Foster-Nyarko E."/>
            <person name="Jarju S."/>
            <person name="Secka A."/>
            <person name="Antonio M."/>
            <person name="Oren A."/>
            <person name="Chaudhuri R.R."/>
            <person name="La Ragione R."/>
            <person name="Hildebrand F."/>
            <person name="Pallen M.J."/>
        </authorList>
    </citation>
    <scope>NUCLEOTIDE SEQUENCE</scope>
    <source>
        <strain evidence="2">ChiGjej1B1-13045</strain>
    </source>
</reference>
<feature type="transmembrane region" description="Helical" evidence="1">
    <location>
        <begin position="108"/>
        <end position="129"/>
    </location>
</feature>
<evidence type="ECO:0000313" key="2">
    <source>
        <dbReference type="EMBL" id="HIZ12322.1"/>
    </source>
</evidence>
<feature type="transmembrane region" description="Helical" evidence="1">
    <location>
        <begin position="51"/>
        <end position="70"/>
    </location>
</feature>
<accession>A0A9D2D8D8</accession>
<dbReference type="Proteomes" id="UP000824017">
    <property type="component" value="Unassembled WGS sequence"/>
</dbReference>
<feature type="transmembrane region" description="Helical" evidence="1">
    <location>
        <begin position="82"/>
        <end position="102"/>
    </location>
</feature>
<reference evidence="2" key="2">
    <citation type="submission" date="2021-04" db="EMBL/GenBank/DDBJ databases">
        <authorList>
            <person name="Gilroy R."/>
        </authorList>
    </citation>
    <scope>NUCLEOTIDE SEQUENCE</scope>
    <source>
        <strain evidence="2">ChiGjej1B1-13045</strain>
    </source>
</reference>